<evidence type="ECO:0000313" key="2">
    <source>
        <dbReference type="EMBL" id="MDH2050877.1"/>
    </source>
</evidence>
<sequence>MKGKPVIPRLQANEDIDTAIAYYSDQASEQVALGFIDALERAYSHLSRHAATGSSKYAHELDLPGLQSWPLTRYPYLIFYVDCPSHIDVWRVLHQQRNIPAWMHGPEGL</sequence>
<evidence type="ECO:0000313" key="3">
    <source>
        <dbReference type="Proteomes" id="UP001161276"/>
    </source>
</evidence>
<protein>
    <submittedName>
        <fullName evidence="2">Type II toxin-antitoxin system RelE/ParE family toxin</fullName>
    </submittedName>
</protein>
<dbReference type="Gene3D" id="3.30.2310.20">
    <property type="entry name" value="RelE-like"/>
    <property type="match status" value="1"/>
</dbReference>
<dbReference type="Pfam" id="PF05016">
    <property type="entry name" value="ParE_toxin"/>
    <property type="match status" value="1"/>
</dbReference>
<proteinExistence type="predicted"/>
<comment type="caution">
    <text evidence="2">The sequence shown here is derived from an EMBL/GenBank/DDBJ whole genome shotgun (WGS) entry which is preliminary data.</text>
</comment>
<dbReference type="InterPro" id="IPR007712">
    <property type="entry name" value="RelE/ParE_toxin"/>
</dbReference>
<dbReference type="RefSeq" id="WP_006225687.1">
    <property type="nucleotide sequence ID" value="NZ_ALJE01000020.1"/>
</dbReference>
<dbReference type="AlphaFoldDB" id="A0AA42WBG5"/>
<reference evidence="2" key="1">
    <citation type="submission" date="2022-09" db="EMBL/GenBank/DDBJ databases">
        <title>Intensive care unit water sources are persistently colonized with multi-drug resistant bacteria and are the site of extensive horizontal gene transfer of antibiotic resistance genes.</title>
        <authorList>
            <person name="Diorio-Toth L."/>
        </authorList>
    </citation>
    <scope>NUCLEOTIDE SEQUENCE</scope>
    <source>
        <strain evidence="2">GD03676</strain>
    </source>
</reference>
<evidence type="ECO:0000256" key="1">
    <source>
        <dbReference type="ARBA" id="ARBA00022649"/>
    </source>
</evidence>
<dbReference type="Proteomes" id="UP001161276">
    <property type="component" value="Unassembled WGS sequence"/>
</dbReference>
<dbReference type="EMBL" id="JAOCKG010000004">
    <property type="protein sequence ID" value="MDH2050877.1"/>
    <property type="molecule type" value="Genomic_DNA"/>
</dbReference>
<keyword evidence="1" id="KW-1277">Toxin-antitoxin system</keyword>
<dbReference type="InterPro" id="IPR035093">
    <property type="entry name" value="RelE/ParE_toxin_dom_sf"/>
</dbReference>
<gene>
    <name evidence="2" type="ORF">N5K24_10730</name>
</gene>
<name>A0AA42WBG5_9BURK</name>
<organism evidence="2 3">
    <name type="scientific">Achromobacter marplatensis</name>
    <dbReference type="NCBI Taxonomy" id="470868"/>
    <lineage>
        <taxon>Bacteria</taxon>
        <taxon>Pseudomonadati</taxon>
        <taxon>Pseudomonadota</taxon>
        <taxon>Betaproteobacteria</taxon>
        <taxon>Burkholderiales</taxon>
        <taxon>Alcaligenaceae</taxon>
        <taxon>Achromobacter</taxon>
    </lineage>
</organism>
<accession>A0AA42WBG5</accession>